<reference evidence="2" key="1">
    <citation type="submission" date="2018-11" db="EMBL/GenBank/DDBJ databases">
        <authorList>
            <person name="Alioto T."/>
            <person name="Alioto T."/>
        </authorList>
    </citation>
    <scope>NUCLEOTIDE SEQUENCE</scope>
</reference>
<dbReference type="Proteomes" id="UP000596742">
    <property type="component" value="Unassembled WGS sequence"/>
</dbReference>
<evidence type="ECO:0000256" key="1">
    <source>
        <dbReference type="SAM" id="SignalP"/>
    </source>
</evidence>
<name>A0A8B6EMQ3_MYTGA</name>
<evidence type="ECO:0000313" key="3">
    <source>
        <dbReference type="Proteomes" id="UP000596742"/>
    </source>
</evidence>
<dbReference type="AlphaFoldDB" id="A0A8B6EMQ3"/>
<feature type="signal peptide" evidence="1">
    <location>
        <begin position="1"/>
        <end position="31"/>
    </location>
</feature>
<dbReference type="OrthoDB" id="6078811at2759"/>
<proteinExistence type="predicted"/>
<organism evidence="2 3">
    <name type="scientific">Mytilus galloprovincialis</name>
    <name type="common">Mediterranean mussel</name>
    <dbReference type="NCBI Taxonomy" id="29158"/>
    <lineage>
        <taxon>Eukaryota</taxon>
        <taxon>Metazoa</taxon>
        <taxon>Spiralia</taxon>
        <taxon>Lophotrochozoa</taxon>
        <taxon>Mollusca</taxon>
        <taxon>Bivalvia</taxon>
        <taxon>Autobranchia</taxon>
        <taxon>Pteriomorphia</taxon>
        <taxon>Mytilida</taxon>
        <taxon>Mytiloidea</taxon>
        <taxon>Mytilidae</taxon>
        <taxon>Mytilinae</taxon>
        <taxon>Mytilus</taxon>
    </lineage>
</organism>
<keyword evidence="1" id="KW-0732">Signal</keyword>
<sequence>MVYIHSYNKTPSMMLLLFITLSIFGVTQTHGQCEFSPLKTEISAFGTRRSYCEHLVKDGMSVAKLRVLPDTTFKTLDCHTCTCNQYGMRCCPSNRDPRSLQIPRHCRIVMDGCTPTPVRKSDNKTDCYTAKPVQVVRQNRQRINNVLTTLDRVQRMQRQQVARGGEAPEGPTPDQVIMMMALSGALENPYNPLGTAGGMYGPPFENSMMPFLMLGMMGS</sequence>
<evidence type="ECO:0000313" key="2">
    <source>
        <dbReference type="EMBL" id="VDI36079.1"/>
    </source>
</evidence>
<protein>
    <submittedName>
        <fullName evidence="2">Uncharacterized protein</fullName>
    </submittedName>
</protein>
<gene>
    <name evidence="2" type="ORF">MGAL_10B050659</name>
</gene>
<accession>A0A8B6EMQ3</accession>
<keyword evidence="3" id="KW-1185">Reference proteome</keyword>
<comment type="caution">
    <text evidence="2">The sequence shown here is derived from an EMBL/GenBank/DDBJ whole genome shotgun (WGS) entry which is preliminary data.</text>
</comment>
<feature type="chain" id="PRO_5032567714" evidence="1">
    <location>
        <begin position="32"/>
        <end position="219"/>
    </location>
</feature>
<dbReference type="EMBL" id="UYJE01005307">
    <property type="protein sequence ID" value="VDI36079.1"/>
    <property type="molecule type" value="Genomic_DNA"/>
</dbReference>
<dbReference type="Gene3D" id="2.60.40.1900">
    <property type="entry name" value="Beta-microseminoprotein (PSP94) domain"/>
    <property type="match status" value="1"/>
</dbReference>